<feature type="transmembrane region" description="Helical" evidence="1">
    <location>
        <begin position="7"/>
        <end position="26"/>
    </location>
</feature>
<evidence type="ECO:0000313" key="4">
    <source>
        <dbReference type="Proteomes" id="UP000324678"/>
    </source>
</evidence>
<dbReference type="Pfam" id="PF01882">
    <property type="entry name" value="DUF58"/>
    <property type="match status" value="1"/>
</dbReference>
<dbReference type="EMBL" id="CP043505">
    <property type="protein sequence ID" value="QEO13504.1"/>
    <property type="molecule type" value="Genomic_DNA"/>
</dbReference>
<dbReference type="OrthoDB" id="845740at2"/>
<dbReference type="RefSeq" id="WP_149159527.1">
    <property type="nucleotide sequence ID" value="NZ_CP043505.1"/>
</dbReference>
<keyword evidence="4" id="KW-1185">Reference proteome</keyword>
<keyword evidence="1" id="KW-0472">Membrane</keyword>
<evidence type="ECO:0000259" key="2">
    <source>
        <dbReference type="Pfam" id="PF01882"/>
    </source>
</evidence>
<protein>
    <submittedName>
        <fullName evidence="3">DUF58 domain-containing protein</fullName>
    </submittedName>
</protein>
<sequence length="463" mass="50060">MAISGRFVWLVAAGAVVVVLAGWAGGSASGASGLPGSTLPGDGAGAAWLALAAWLLLAVGIGAIDLSLAGSPRRVGIERTLPERVRLDEEATSELVVVNLGSRPLRAIVRDGWQPSAGVVGPNRARVRIPPGERRRMSQTLKPTRRGDRRTERVTIRSWGPLGLWARQASLVVPGRLRVLPPFRSRAHLPSRLTRLRELDGRTPLLIRGQGTEFDSIREYVRGDDVRAIDWRATARRSDPESRGGSKLMVRTWRPERDRRIVIVVDTSRTAAARIADEPRLDTAFEASLLLAALASHAGDRVDLVAWDRRVRGRVHGSTGSELLARMVDVMANLDAELIEADWSRVPAQVRRLTSRRALVVILTGADSPASARGLLAMLPQLTSRHTVVVASVADPDEVVAARRIDDLDEVYRAAAAERSLLDGARVGAAIRRLGAETVTAPPLDLPPALADRYLELKAAGRL</sequence>
<keyword evidence="1" id="KW-0812">Transmembrane</keyword>
<reference evidence="3 4" key="1">
    <citation type="submission" date="2019-09" db="EMBL/GenBank/DDBJ databases">
        <title>Genome sequencing of strain KACC 19306.</title>
        <authorList>
            <person name="Heo J."/>
            <person name="Kim S.-J."/>
            <person name="Kim J.-S."/>
            <person name="Hong S.-B."/>
            <person name="Kwon S.-W."/>
        </authorList>
    </citation>
    <scope>NUCLEOTIDE SEQUENCE [LARGE SCALE GENOMIC DNA]</scope>
    <source>
        <strain evidence="3 4">KACC 19306</strain>
    </source>
</reference>
<dbReference type="InterPro" id="IPR002881">
    <property type="entry name" value="DUF58"/>
</dbReference>
<accession>A0A5C1YBQ3</accession>
<dbReference type="AlphaFoldDB" id="A0A5C1YBQ3"/>
<organism evidence="3 4">
    <name type="scientific">Agromyces intestinalis</name>
    <dbReference type="NCBI Taxonomy" id="2592652"/>
    <lineage>
        <taxon>Bacteria</taxon>
        <taxon>Bacillati</taxon>
        <taxon>Actinomycetota</taxon>
        <taxon>Actinomycetes</taxon>
        <taxon>Micrococcales</taxon>
        <taxon>Microbacteriaceae</taxon>
        <taxon>Agromyces</taxon>
    </lineage>
</organism>
<feature type="transmembrane region" description="Helical" evidence="1">
    <location>
        <begin position="46"/>
        <end position="69"/>
    </location>
</feature>
<name>A0A5C1YBQ3_9MICO</name>
<dbReference type="PANTHER" id="PTHR33608">
    <property type="entry name" value="BLL2464 PROTEIN"/>
    <property type="match status" value="1"/>
</dbReference>
<dbReference type="KEGG" id="ail:FLP10_03060"/>
<gene>
    <name evidence="3" type="ORF">FLP10_03060</name>
</gene>
<evidence type="ECO:0000256" key="1">
    <source>
        <dbReference type="SAM" id="Phobius"/>
    </source>
</evidence>
<dbReference type="PANTHER" id="PTHR33608:SF3">
    <property type="entry name" value="SLR2013 PROTEIN"/>
    <property type="match status" value="1"/>
</dbReference>
<keyword evidence="1" id="KW-1133">Transmembrane helix</keyword>
<evidence type="ECO:0000313" key="3">
    <source>
        <dbReference type="EMBL" id="QEO13504.1"/>
    </source>
</evidence>
<feature type="domain" description="DUF58" evidence="2">
    <location>
        <begin position="217"/>
        <end position="398"/>
    </location>
</feature>
<dbReference type="Proteomes" id="UP000324678">
    <property type="component" value="Chromosome"/>
</dbReference>
<proteinExistence type="predicted"/>